<proteinExistence type="predicted"/>
<dbReference type="EMBL" id="JBJHQH010000006">
    <property type="protein sequence ID" value="MFK9091874.1"/>
    <property type="molecule type" value="Genomic_DNA"/>
</dbReference>
<evidence type="ECO:0000256" key="1">
    <source>
        <dbReference type="ARBA" id="ARBA00022448"/>
    </source>
</evidence>
<feature type="modified residue" description="Phosphocysteine; by EIIA" evidence="7">
    <location>
        <position position="11"/>
    </location>
</feature>
<dbReference type="Pfam" id="PF02302">
    <property type="entry name" value="PTS_IIB"/>
    <property type="match status" value="1"/>
</dbReference>
<dbReference type="PANTHER" id="PTHR34581">
    <property type="entry name" value="PTS SYSTEM N,N'-DIACETYLCHITOBIOSE-SPECIFIC EIIB COMPONENT"/>
    <property type="match status" value="1"/>
</dbReference>
<keyword evidence="2" id="KW-0597">Phosphoprotein</keyword>
<comment type="caution">
    <text evidence="9">The sequence shown here is derived from an EMBL/GenBank/DDBJ whole genome shotgun (WGS) entry which is preliminary data.</text>
</comment>
<name>A0ABW8RHH9_9BACI</name>
<sequence>MNNKLHILLLCNLGASTGILVSKMKEVVNNSEKLKDKDIKIEARPAGELNEHIAHFDVLLLGPQIGHRFDELKELADALQKPIEIINSRDYGTMNAGNIVKQAIVMNSQRVN</sequence>
<dbReference type="InterPro" id="IPR051819">
    <property type="entry name" value="PTS_sugar-specific_EIIB"/>
</dbReference>
<keyword evidence="10" id="KW-1185">Reference proteome</keyword>
<evidence type="ECO:0000259" key="8">
    <source>
        <dbReference type="PROSITE" id="PS51100"/>
    </source>
</evidence>
<accession>A0ABW8RHH9</accession>
<evidence type="ECO:0000256" key="3">
    <source>
        <dbReference type="ARBA" id="ARBA00022597"/>
    </source>
</evidence>
<dbReference type="RefSeq" id="WP_406580486.1">
    <property type="nucleotide sequence ID" value="NZ_JBJHQH010000006.1"/>
</dbReference>
<evidence type="ECO:0000256" key="2">
    <source>
        <dbReference type="ARBA" id="ARBA00022553"/>
    </source>
</evidence>
<dbReference type="CDD" id="cd05564">
    <property type="entry name" value="PTS_IIB_chitobiose_lichenan"/>
    <property type="match status" value="1"/>
</dbReference>
<dbReference type="SUPFAM" id="SSF52794">
    <property type="entry name" value="PTS system IIB component-like"/>
    <property type="match status" value="1"/>
</dbReference>
<organism evidence="9 10">
    <name type="scientific">Bacillus salipaludis</name>
    <dbReference type="NCBI Taxonomy" id="2547811"/>
    <lineage>
        <taxon>Bacteria</taxon>
        <taxon>Bacillati</taxon>
        <taxon>Bacillota</taxon>
        <taxon>Bacilli</taxon>
        <taxon>Bacillales</taxon>
        <taxon>Bacillaceae</taxon>
        <taxon>Bacillus</taxon>
    </lineage>
</organism>
<keyword evidence="1" id="KW-0813">Transport</keyword>
<dbReference type="EC" id="2.7.1.-" evidence="9"/>
<evidence type="ECO:0000256" key="4">
    <source>
        <dbReference type="ARBA" id="ARBA00022679"/>
    </source>
</evidence>
<keyword evidence="6" id="KW-0418">Kinase</keyword>
<dbReference type="Proteomes" id="UP001623041">
    <property type="component" value="Unassembled WGS sequence"/>
</dbReference>
<dbReference type="Gene3D" id="3.40.50.2300">
    <property type="match status" value="1"/>
</dbReference>
<gene>
    <name evidence="9" type="ORF">ACJEBI_10315</name>
</gene>
<reference evidence="9 10" key="1">
    <citation type="submission" date="2024-11" db="EMBL/GenBank/DDBJ databases">
        <authorList>
            <person name="Lucas J.A."/>
        </authorList>
    </citation>
    <scope>NUCLEOTIDE SEQUENCE [LARGE SCALE GENOMIC DNA]</scope>
    <source>
        <strain evidence="9 10">Z 5.4</strain>
    </source>
</reference>
<keyword evidence="5" id="KW-0598">Phosphotransferase system</keyword>
<evidence type="ECO:0000313" key="9">
    <source>
        <dbReference type="EMBL" id="MFK9091874.1"/>
    </source>
</evidence>
<dbReference type="InterPro" id="IPR013012">
    <property type="entry name" value="PTS_EIIB_3"/>
</dbReference>
<protein>
    <submittedName>
        <fullName evidence="9">PTS sugar transporter subunit IIB</fullName>
        <ecNumber evidence="9">2.7.1.-</ecNumber>
    </submittedName>
</protein>
<evidence type="ECO:0000256" key="7">
    <source>
        <dbReference type="PROSITE-ProRule" id="PRU00423"/>
    </source>
</evidence>
<dbReference type="GO" id="GO:0016740">
    <property type="term" value="F:transferase activity"/>
    <property type="evidence" value="ECO:0007669"/>
    <property type="project" value="UniProtKB-KW"/>
</dbReference>
<dbReference type="PROSITE" id="PS51100">
    <property type="entry name" value="PTS_EIIB_TYPE_3"/>
    <property type="match status" value="1"/>
</dbReference>
<evidence type="ECO:0000313" key="10">
    <source>
        <dbReference type="Proteomes" id="UP001623041"/>
    </source>
</evidence>
<feature type="domain" description="PTS EIIB type-3" evidence="8">
    <location>
        <begin position="4"/>
        <end position="112"/>
    </location>
</feature>
<evidence type="ECO:0000256" key="5">
    <source>
        <dbReference type="ARBA" id="ARBA00022683"/>
    </source>
</evidence>
<dbReference type="PANTHER" id="PTHR34581:SF2">
    <property type="entry name" value="PTS SYSTEM N,N'-DIACETYLCHITOBIOSE-SPECIFIC EIIB COMPONENT"/>
    <property type="match status" value="1"/>
</dbReference>
<evidence type="ECO:0000256" key="6">
    <source>
        <dbReference type="ARBA" id="ARBA00022777"/>
    </source>
</evidence>
<dbReference type="InterPro" id="IPR003501">
    <property type="entry name" value="PTS_EIIB_2/3"/>
</dbReference>
<keyword evidence="3 9" id="KW-0762">Sugar transport</keyword>
<dbReference type="InterPro" id="IPR036095">
    <property type="entry name" value="PTS_EIIB-like_sf"/>
</dbReference>
<keyword evidence="4 9" id="KW-0808">Transferase</keyword>